<evidence type="ECO:0000313" key="3">
    <source>
        <dbReference type="Proteomes" id="UP000031978"/>
    </source>
</evidence>
<dbReference type="EMBL" id="JXCL01000002">
    <property type="protein sequence ID" value="KIL25606.1"/>
    <property type="molecule type" value="Genomic_DNA"/>
</dbReference>
<keyword evidence="1" id="KW-0812">Transmembrane</keyword>
<dbReference type="AlphaFoldDB" id="A0AB34QZM7"/>
<sequence length="180" mass="19606">MPSIDEMTKDERKLFDKIVEEQTELSNVTEKEIFKKELTNFFDKESDTYNDLSAAQEELVEEINDSTLLENENLAFAKEVFASSFGVKEVEAAKKKKSSGIKVGVSVRFAGAVFNAVIGFAVGGGVGVIQSFIIKKGKAEAKRIFTKTVSSRLKAWGAKKLAVSIGVAVAIALNYLDIGT</sequence>
<evidence type="ECO:0000256" key="1">
    <source>
        <dbReference type="SAM" id="Phobius"/>
    </source>
</evidence>
<keyword evidence="1" id="KW-1133">Transmembrane helix</keyword>
<keyword evidence="1" id="KW-0472">Membrane</keyword>
<organism evidence="2 3">
    <name type="scientific">Bacillus pumilus</name>
    <name type="common">Bacillus mesentericus</name>
    <dbReference type="NCBI Taxonomy" id="1408"/>
    <lineage>
        <taxon>Bacteria</taxon>
        <taxon>Bacillati</taxon>
        <taxon>Bacillota</taxon>
        <taxon>Bacilli</taxon>
        <taxon>Bacillales</taxon>
        <taxon>Bacillaceae</taxon>
        <taxon>Bacillus</taxon>
    </lineage>
</organism>
<feature type="transmembrane region" description="Helical" evidence="1">
    <location>
        <begin position="112"/>
        <end position="134"/>
    </location>
</feature>
<feature type="transmembrane region" description="Helical" evidence="1">
    <location>
        <begin position="155"/>
        <end position="176"/>
    </location>
</feature>
<reference evidence="2 3" key="1">
    <citation type="submission" date="2014-12" db="EMBL/GenBank/DDBJ databases">
        <title>Draft Genome Sequences of Five Spore-Forming Food Isolates of Bacillus pumilus.</title>
        <authorList>
            <person name="de Jong A."/>
            <person name="van Heel A.J."/>
            <person name="Montalban-Lopez M."/>
            <person name="Krawczyk A.O."/>
            <person name="Berendsen E.M."/>
            <person name="Wells-Bennik M."/>
            <person name="Kuipers O.P."/>
        </authorList>
    </citation>
    <scope>NUCLEOTIDE SEQUENCE [LARGE SCALE GENOMIC DNA]</scope>
    <source>
        <strain evidence="2 3">B4127</strain>
    </source>
</reference>
<comment type="caution">
    <text evidence="2">The sequence shown here is derived from an EMBL/GenBank/DDBJ whole genome shotgun (WGS) entry which is preliminary data.</text>
</comment>
<evidence type="ECO:0000313" key="2">
    <source>
        <dbReference type="EMBL" id="KIL25606.1"/>
    </source>
</evidence>
<proteinExistence type="predicted"/>
<name>A0AB34QZM7_BACPU</name>
<accession>A0AB34QZM7</accession>
<gene>
    <name evidence="2" type="ORF">B4127_3460</name>
</gene>
<dbReference type="Proteomes" id="UP000031978">
    <property type="component" value="Unassembled WGS sequence"/>
</dbReference>
<protein>
    <submittedName>
        <fullName evidence="2">Uncharacterized protein</fullName>
    </submittedName>
</protein>